<accession>A0AA35QXT4</accession>
<comment type="caution">
    <text evidence="2">The sequence shown here is derived from an EMBL/GenBank/DDBJ whole genome shotgun (WGS) entry which is preliminary data.</text>
</comment>
<dbReference type="Proteomes" id="UP001174909">
    <property type="component" value="Unassembled WGS sequence"/>
</dbReference>
<evidence type="ECO:0000256" key="1">
    <source>
        <dbReference type="SAM" id="MobiDB-lite"/>
    </source>
</evidence>
<name>A0AA35QXT4_GEOBA</name>
<dbReference type="AlphaFoldDB" id="A0AA35QXT4"/>
<dbReference type="EMBL" id="CASHTH010000268">
    <property type="protein sequence ID" value="CAI7996446.1"/>
    <property type="molecule type" value="Genomic_DNA"/>
</dbReference>
<feature type="region of interest" description="Disordered" evidence="1">
    <location>
        <begin position="37"/>
        <end position="62"/>
    </location>
</feature>
<gene>
    <name evidence="2" type="ORF">GBAR_LOCUS1872</name>
</gene>
<evidence type="ECO:0000313" key="3">
    <source>
        <dbReference type="Proteomes" id="UP001174909"/>
    </source>
</evidence>
<sequence length="62" mass="7056">MIINTLFSPRLQCQLRSLYSLCLQSQIRSVVSFRRQHGHGNHTQKGGVLSSVHPILYPEGHE</sequence>
<organism evidence="2 3">
    <name type="scientific">Geodia barretti</name>
    <name type="common">Barrett's horny sponge</name>
    <dbReference type="NCBI Taxonomy" id="519541"/>
    <lineage>
        <taxon>Eukaryota</taxon>
        <taxon>Metazoa</taxon>
        <taxon>Porifera</taxon>
        <taxon>Demospongiae</taxon>
        <taxon>Heteroscleromorpha</taxon>
        <taxon>Tetractinellida</taxon>
        <taxon>Astrophorina</taxon>
        <taxon>Geodiidae</taxon>
        <taxon>Geodia</taxon>
    </lineage>
</organism>
<reference evidence="2" key="1">
    <citation type="submission" date="2023-03" db="EMBL/GenBank/DDBJ databases">
        <authorList>
            <person name="Steffen K."/>
            <person name="Cardenas P."/>
        </authorList>
    </citation>
    <scope>NUCLEOTIDE SEQUENCE</scope>
</reference>
<keyword evidence="3" id="KW-1185">Reference proteome</keyword>
<protein>
    <submittedName>
        <fullName evidence="2">Uncharacterized protein</fullName>
    </submittedName>
</protein>
<evidence type="ECO:0000313" key="2">
    <source>
        <dbReference type="EMBL" id="CAI7996446.1"/>
    </source>
</evidence>
<proteinExistence type="predicted"/>